<comment type="caution">
    <text evidence="1">The sequence shown here is derived from an EMBL/GenBank/DDBJ whole genome shotgun (WGS) entry which is preliminary data.</text>
</comment>
<reference evidence="1" key="1">
    <citation type="journal article" date="2023" name="bioRxiv">
        <title>Scaffold-level genome assemblies of two parasitoid biocontrol wasps reveal the parthenogenesis mechanism and an associated novel virus.</title>
        <authorList>
            <person name="Inwood S."/>
            <person name="Skelly J."/>
            <person name="Guhlin J."/>
            <person name="Harrop T."/>
            <person name="Goldson S."/>
            <person name="Dearden P."/>
        </authorList>
    </citation>
    <scope>NUCLEOTIDE SEQUENCE</scope>
    <source>
        <strain evidence="1">Irish</strain>
        <tissue evidence="1">Whole body</tissue>
    </source>
</reference>
<gene>
    <name evidence="1" type="ORF">PV328_008805</name>
</gene>
<proteinExistence type="predicted"/>
<accession>A0AA39KRD4</accession>
<evidence type="ECO:0000313" key="2">
    <source>
        <dbReference type="Proteomes" id="UP001168990"/>
    </source>
</evidence>
<evidence type="ECO:0000313" key="1">
    <source>
        <dbReference type="EMBL" id="KAK0171040.1"/>
    </source>
</evidence>
<dbReference type="Proteomes" id="UP001168990">
    <property type="component" value="Unassembled WGS sequence"/>
</dbReference>
<reference evidence="1" key="2">
    <citation type="submission" date="2023-03" db="EMBL/GenBank/DDBJ databases">
        <authorList>
            <person name="Inwood S.N."/>
            <person name="Skelly J.G."/>
            <person name="Guhlin J."/>
            <person name="Harrop T.W.R."/>
            <person name="Goldson S.G."/>
            <person name="Dearden P.K."/>
        </authorList>
    </citation>
    <scope>NUCLEOTIDE SEQUENCE</scope>
    <source>
        <strain evidence="1">Irish</strain>
        <tissue evidence="1">Whole body</tissue>
    </source>
</reference>
<dbReference type="EMBL" id="JAQQBS010000003">
    <property type="protein sequence ID" value="KAK0171040.1"/>
    <property type="molecule type" value="Genomic_DNA"/>
</dbReference>
<protein>
    <submittedName>
        <fullName evidence="1">Uncharacterized protein</fullName>
    </submittedName>
</protein>
<name>A0AA39KRD4_9HYME</name>
<keyword evidence="2" id="KW-1185">Reference proteome</keyword>
<sequence length="120" mass="13180">MLSTRGKIYAAVLVFAAVAYVCQGALELPEQLKSLLKMVYTQDQIEPALEAVQKSLEASGFYDTQITEILDIYRKLLTDNLSGVPVVTSIVTAVTALQKQNIDPALNQATLKALADYFRK</sequence>
<organism evidence="1 2">
    <name type="scientific">Microctonus aethiopoides</name>
    <dbReference type="NCBI Taxonomy" id="144406"/>
    <lineage>
        <taxon>Eukaryota</taxon>
        <taxon>Metazoa</taxon>
        <taxon>Ecdysozoa</taxon>
        <taxon>Arthropoda</taxon>
        <taxon>Hexapoda</taxon>
        <taxon>Insecta</taxon>
        <taxon>Pterygota</taxon>
        <taxon>Neoptera</taxon>
        <taxon>Endopterygota</taxon>
        <taxon>Hymenoptera</taxon>
        <taxon>Apocrita</taxon>
        <taxon>Ichneumonoidea</taxon>
        <taxon>Braconidae</taxon>
        <taxon>Euphorinae</taxon>
        <taxon>Microctonus</taxon>
    </lineage>
</organism>
<dbReference type="AlphaFoldDB" id="A0AA39KRD4"/>